<evidence type="ECO:0000313" key="2">
    <source>
        <dbReference type="Proteomes" id="UP000024635"/>
    </source>
</evidence>
<evidence type="ECO:0000313" key="1">
    <source>
        <dbReference type="EMBL" id="EYB97900.1"/>
    </source>
</evidence>
<dbReference type="EMBL" id="JARK01001472">
    <property type="protein sequence ID" value="EYB97900.1"/>
    <property type="molecule type" value="Genomic_DNA"/>
</dbReference>
<accession>A0A016T5B4</accession>
<dbReference type="Proteomes" id="UP000024635">
    <property type="component" value="Unassembled WGS sequence"/>
</dbReference>
<dbReference type="AlphaFoldDB" id="A0A016T5B4"/>
<proteinExistence type="predicted"/>
<keyword evidence="2" id="KW-1185">Reference proteome</keyword>
<comment type="caution">
    <text evidence="1">The sequence shown here is derived from an EMBL/GenBank/DDBJ whole genome shotgun (WGS) entry which is preliminary data.</text>
</comment>
<sequence>MMYSDLRIIVIYEELLRGVSVLCAEQQNVETHGTEILSYISLWISWFHNFNQVDAPLIVQKGMEWVQCSIRE</sequence>
<organism evidence="1 2">
    <name type="scientific">Ancylostoma ceylanicum</name>
    <dbReference type="NCBI Taxonomy" id="53326"/>
    <lineage>
        <taxon>Eukaryota</taxon>
        <taxon>Metazoa</taxon>
        <taxon>Ecdysozoa</taxon>
        <taxon>Nematoda</taxon>
        <taxon>Chromadorea</taxon>
        <taxon>Rhabditida</taxon>
        <taxon>Rhabditina</taxon>
        <taxon>Rhabditomorpha</taxon>
        <taxon>Strongyloidea</taxon>
        <taxon>Ancylostomatidae</taxon>
        <taxon>Ancylostomatinae</taxon>
        <taxon>Ancylostoma</taxon>
    </lineage>
</organism>
<protein>
    <submittedName>
        <fullName evidence="1">Uncharacterized protein</fullName>
    </submittedName>
</protein>
<reference evidence="2" key="1">
    <citation type="journal article" date="2015" name="Nat. Genet.">
        <title>The genome and transcriptome of the zoonotic hookworm Ancylostoma ceylanicum identify infection-specific gene families.</title>
        <authorList>
            <person name="Schwarz E.M."/>
            <person name="Hu Y."/>
            <person name="Antoshechkin I."/>
            <person name="Miller M.M."/>
            <person name="Sternberg P.W."/>
            <person name="Aroian R.V."/>
        </authorList>
    </citation>
    <scope>NUCLEOTIDE SEQUENCE</scope>
    <source>
        <strain evidence="2">HY135</strain>
    </source>
</reference>
<gene>
    <name evidence="1" type="primary">Acey_s0136.g1988</name>
    <name evidence="1" type="ORF">Y032_0136g1988</name>
</gene>
<name>A0A016T5B4_9BILA</name>